<keyword evidence="3" id="KW-1185">Reference proteome</keyword>
<feature type="transmembrane region" description="Helical" evidence="1">
    <location>
        <begin position="205"/>
        <end position="227"/>
    </location>
</feature>
<feature type="transmembrane region" description="Helical" evidence="1">
    <location>
        <begin position="280"/>
        <end position="304"/>
    </location>
</feature>
<evidence type="ECO:0008006" key="4">
    <source>
        <dbReference type="Google" id="ProtNLM"/>
    </source>
</evidence>
<gene>
    <name evidence="2" type="primary">Necator_chrX.g25934</name>
    <name evidence="2" type="ORF">RB195_025768</name>
</gene>
<feature type="transmembrane region" description="Helical" evidence="1">
    <location>
        <begin position="234"/>
        <end position="260"/>
    </location>
</feature>
<dbReference type="InterPro" id="IPR010761">
    <property type="entry name" value="Clc_prot-like"/>
</dbReference>
<dbReference type="PANTHER" id="PTHR35574">
    <property type="entry name" value="PUTATIVE-RELATED"/>
    <property type="match status" value="1"/>
</dbReference>
<name>A0ABR1EW30_NECAM</name>
<keyword evidence="1" id="KW-0812">Transmembrane</keyword>
<proteinExistence type="predicted"/>
<dbReference type="Gene3D" id="1.20.140.150">
    <property type="match status" value="1"/>
</dbReference>
<protein>
    <recommendedName>
        <fullName evidence="4">Clc-like protein</fullName>
    </recommendedName>
</protein>
<keyword evidence="1" id="KW-1133">Transmembrane helix</keyword>
<feature type="transmembrane region" description="Helical" evidence="1">
    <location>
        <begin position="95"/>
        <end position="120"/>
    </location>
</feature>
<accession>A0ABR1EW30</accession>
<evidence type="ECO:0000313" key="2">
    <source>
        <dbReference type="EMBL" id="KAK6766051.1"/>
    </source>
</evidence>
<sequence length="334" mass="37284">MYVCGARVALMIPPLPPGWRTLESIIQGQANLDDEYYLCPYSSSTDIAFRDIRSFWNNDSGIFTALANWISAKYCIDTFFVLRIRYRMAQEKGRFAQTCILVVALVLIIISFALSAAGLFSPSWQVVDIREFRAEHHHGLWLDCARAERYLAAVGRDYGGGQALHCTYKFDQSADQLIDENIEDIDQNSAAGESEHHHFFAWHKAVLGFLIVSLLFSSFALCCGLCAPCNGGCAVIFTVFVFLAFFIAVIGDGVFFFAAHRVDNRFVQGLVGTYEQRIGVAFYLHGSGTLVLMLAFLISVVAAYQILRKAELSSSLPLRELAPLYGSRMRETFA</sequence>
<reference evidence="2 3" key="1">
    <citation type="submission" date="2023-08" db="EMBL/GenBank/DDBJ databases">
        <title>A Necator americanus chromosomal reference genome.</title>
        <authorList>
            <person name="Ilik V."/>
            <person name="Petrzelkova K.J."/>
            <person name="Pardy F."/>
            <person name="Fuh T."/>
            <person name="Niatou-Singa F.S."/>
            <person name="Gouil Q."/>
            <person name="Baker L."/>
            <person name="Ritchie M.E."/>
            <person name="Jex A.R."/>
            <person name="Gazzola D."/>
            <person name="Li H."/>
            <person name="Toshio Fujiwara R."/>
            <person name="Zhan B."/>
            <person name="Aroian R.V."/>
            <person name="Pafco B."/>
            <person name="Schwarz E.M."/>
        </authorList>
    </citation>
    <scope>NUCLEOTIDE SEQUENCE [LARGE SCALE GENOMIC DNA]</scope>
    <source>
        <strain evidence="2 3">Aroian</strain>
        <tissue evidence="2">Whole animal</tissue>
    </source>
</reference>
<keyword evidence="1" id="KW-0472">Membrane</keyword>
<dbReference type="Proteomes" id="UP001303046">
    <property type="component" value="Unassembled WGS sequence"/>
</dbReference>
<dbReference type="Pfam" id="PF07062">
    <property type="entry name" value="Clc-like"/>
    <property type="match status" value="1"/>
</dbReference>
<evidence type="ECO:0000313" key="3">
    <source>
        <dbReference type="Proteomes" id="UP001303046"/>
    </source>
</evidence>
<dbReference type="EMBL" id="JAVFWL010000006">
    <property type="protein sequence ID" value="KAK6766051.1"/>
    <property type="molecule type" value="Genomic_DNA"/>
</dbReference>
<organism evidence="2 3">
    <name type="scientific">Necator americanus</name>
    <name type="common">Human hookworm</name>
    <dbReference type="NCBI Taxonomy" id="51031"/>
    <lineage>
        <taxon>Eukaryota</taxon>
        <taxon>Metazoa</taxon>
        <taxon>Ecdysozoa</taxon>
        <taxon>Nematoda</taxon>
        <taxon>Chromadorea</taxon>
        <taxon>Rhabditida</taxon>
        <taxon>Rhabditina</taxon>
        <taxon>Rhabditomorpha</taxon>
        <taxon>Strongyloidea</taxon>
        <taxon>Ancylostomatidae</taxon>
        <taxon>Bunostominae</taxon>
        <taxon>Necator</taxon>
    </lineage>
</organism>
<evidence type="ECO:0000256" key="1">
    <source>
        <dbReference type="SAM" id="Phobius"/>
    </source>
</evidence>
<comment type="caution">
    <text evidence="2">The sequence shown here is derived from an EMBL/GenBank/DDBJ whole genome shotgun (WGS) entry which is preliminary data.</text>
</comment>
<dbReference type="PANTHER" id="PTHR35574:SF1">
    <property type="entry name" value="CLC-LIKE PROTEIN"/>
    <property type="match status" value="1"/>
</dbReference>